<sequence length="334" mass="38626">MEQGTDAPDMPHEAPHQPDITTRMADILLVRAPLPKKQKIREEDYGHMDQYINTISDEFYKKYTVKGIVLRYSHEEQASSRHDEPSKFDSHLQLVGRWGWTDETSKEGGVRFVQYSPLNGIRDLVKYEQGIRARWEHTRGSIEGMSKYSQFRYPPTFAQYENVFWPSLGIIMAVHNESPGYMVMYPITSRAPWTSKKPAHPELRHWSDVVYLNWMHQTAKVDADPANLRFVIHRRIRNGETLCVLAYVLKQQGDGDEASVRASTWPNARAIRRCDRGFAAMLYTQCVRGTVKLLTQHRSVFGKRRICEITAYEEESSPSYEPTLVIEIEVDDGT</sequence>
<name>A0AAJ0GDS7_9PEZI</name>
<evidence type="ECO:0000313" key="2">
    <source>
        <dbReference type="Proteomes" id="UP001271007"/>
    </source>
</evidence>
<organism evidence="1 2">
    <name type="scientific">Extremus antarcticus</name>
    <dbReference type="NCBI Taxonomy" id="702011"/>
    <lineage>
        <taxon>Eukaryota</taxon>
        <taxon>Fungi</taxon>
        <taxon>Dikarya</taxon>
        <taxon>Ascomycota</taxon>
        <taxon>Pezizomycotina</taxon>
        <taxon>Dothideomycetes</taxon>
        <taxon>Dothideomycetidae</taxon>
        <taxon>Mycosphaerellales</taxon>
        <taxon>Extremaceae</taxon>
        <taxon>Extremus</taxon>
    </lineage>
</organism>
<accession>A0AAJ0GDS7</accession>
<dbReference type="AlphaFoldDB" id="A0AAJ0GDS7"/>
<reference evidence="1" key="1">
    <citation type="submission" date="2023-04" db="EMBL/GenBank/DDBJ databases">
        <title>Black Yeasts Isolated from many extreme environments.</title>
        <authorList>
            <person name="Coleine C."/>
            <person name="Stajich J.E."/>
            <person name="Selbmann L."/>
        </authorList>
    </citation>
    <scope>NUCLEOTIDE SEQUENCE</scope>
    <source>
        <strain evidence="1">CCFEE 5312</strain>
    </source>
</reference>
<dbReference type="EMBL" id="JAWDJX010000013">
    <property type="protein sequence ID" value="KAK3054012.1"/>
    <property type="molecule type" value="Genomic_DNA"/>
</dbReference>
<proteinExistence type="predicted"/>
<keyword evidence="2" id="KW-1185">Reference proteome</keyword>
<protein>
    <submittedName>
        <fullName evidence="1">Uncharacterized protein</fullName>
    </submittedName>
</protein>
<evidence type="ECO:0000313" key="1">
    <source>
        <dbReference type="EMBL" id="KAK3054012.1"/>
    </source>
</evidence>
<gene>
    <name evidence="1" type="ORF">LTR09_004788</name>
</gene>
<dbReference type="Proteomes" id="UP001271007">
    <property type="component" value="Unassembled WGS sequence"/>
</dbReference>
<comment type="caution">
    <text evidence="1">The sequence shown here is derived from an EMBL/GenBank/DDBJ whole genome shotgun (WGS) entry which is preliminary data.</text>
</comment>